<comment type="caution">
    <text evidence="1">The sequence shown here is derived from an EMBL/GenBank/DDBJ whole genome shotgun (WGS) entry which is preliminary data.</text>
</comment>
<protein>
    <submittedName>
        <fullName evidence="1">Uncharacterized protein</fullName>
    </submittedName>
</protein>
<dbReference type="EMBL" id="VCAZ01000004">
    <property type="protein sequence ID" value="TSK17777.1"/>
    <property type="molecule type" value="Genomic_DNA"/>
</dbReference>
<dbReference type="AlphaFoldDB" id="A0A556TKB4"/>
<evidence type="ECO:0000313" key="1">
    <source>
        <dbReference type="EMBL" id="TSK17777.1"/>
    </source>
</evidence>
<proteinExistence type="predicted"/>
<keyword evidence="2" id="KW-1185">Reference proteome</keyword>
<organism evidence="1 2">
    <name type="scientific">Bagarius yarrelli</name>
    <name type="common">Goonch</name>
    <name type="synonym">Bagrus yarrelli</name>
    <dbReference type="NCBI Taxonomy" id="175774"/>
    <lineage>
        <taxon>Eukaryota</taxon>
        <taxon>Metazoa</taxon>
        <taxon>Chordata</taxon>
        <taxon>Craniata</taxon>
        <taxon>Vertebrata</taxon>
        <taxon>Euteleostomi</taxon>
        <taxon>Actinopterygii</taxon>
        <taxon>Neopterygii</taxon>
        <taxon>Teleostei</taxon>
        <taxon>Ostariophysi</taxon>
        <taxon>Siluriformes</taxon>
        <taxon>Sisoridae</taxon>
        <taxon>Sisorinae</taxon>
        <taxon>Bagarius</taxon>
    </lineage>
</organism>
<name>A0A556TKB4_BAGYA</name>
<dbReference type="Proteomes" id="UP000319801">
    <property type="component" value="Unassembled WGS sequence"/>
</dbReference>
<accession>A0A556TKB4</accession>
<sequence length="74" mass="8206">MLRGHAEEMEILCERGKQPKGIRGTCVTQRLSAGWVESKVEVGCRGLAARFLARAFSIEEEQKKKAIRSTTEAA</sequence>
<reference evidence="1 2" key="1">
    <citation type="journal article" date="2019" name="Genome Biol. Evol.">
        <title>Whole-Genome Sequencing of the Giant Devil Catfish, Bagarius yarrelli.</title>
        <authorList>
            <person name="Jiang W."/>
            <person name="Lv Y."/>
            <person name="Cheng L."/>
            <person name="Yang K."/>
            <person name="Chao B."/>
            <person name="Wang X."/>
            <person name="Li Y."/>
            <person name="Pan X."/>
            <person name="You X."/>
            <person name="Zhang Y."/>
            <person name="Yang J."/>
            <person name="Li J."/>
            <person name="Zhang X."/>
            <person name="Liu S."/>
            <person name="Sun C."/>
            <person name="Yang J."/>
            <person name="Shi Q."/>
        </authorList>
    </citation>
    <scope>NUCLEOTIDE SEQUENCE [LARGE SCALE GENOMIC DNA]</scope>
    <source>
        <strain evidence="1">JWS20170419001</strain>
        <tissue evidence="1">Muscle</tissue>
    </source>
</reference>
<evidence type="ECO:0000313" key="2">
    <source>
        <dbReference type="Proteomes" id="UP000319801"/>
    </source>
</evidence>
<gene>
    <name evidence="1" type="ORF">Baya_1157</name>
</gene>